<keyword evidence="1" id="KW-0349">Heme</keyword>
<proteinExistence type="predicted"/>
<feature type="domain" description="Cytochrome c" evidence="5">
    <location>
        <begin position="29"/>
        <end position="110"/>
    </location>
</feature>
<dbReference type="RefSeq" id="WP_027306054.1">
    <property type="nucleotide sequence ID" value="NZ_CP020867.1"/>
</dbReference>
<dbReference type="InterPro" id="IPR036909">
    <property type="entry name" value="Cyt_c-like_dom_sf"/>
</dbReference>
<dbReference type="EMBL" id="CP020867">
    <property type="protein sequence ID" value="ARJ56597.1"/>
    <property type="molecule type" value="Genomic_DNA"/>
</dbReference>
<dbReference type="InterPro" id="IPR009056">
    <property type="entry name" value="Cyt_c-like_dom"/>
</dbReference>
<evidence type="ECO:0000256" key="3">
    <source>
        <dbReference type="ARBA" id="ARBA00023004"/>
    </source>
</evidence>
<evidence type="ECO:0000259" key="5">
    <source>
        <dbReference type="Pfam" id="PF00034"/>
    </source>
</evidence>
<accession>A0A1W6BX06</accession>
<feature type="chain" id="PRO_5010873088" evidence="4">
    <location>
        <begin position="18"/>
        <end position="114"/>
    </location>
</feature>
<gene>
    <name evidence="6" type="primary">cccE</name>
    <name evidence="6" type="ORF">CCUN_0992</name>
</gene>
<dbReference type="AlphaFoldDB" id="A0A1W6BX06"/>
<dbReference type="eggNOG" id="COG2010">
    <property type="taxonomic scope" value="Bacteria"/>
</dbReference>
<dbReference type="Proteomes" id="UP000192902">
    <property type="component" value="Chromosome"/>
</dbReference>
<evidence type="ECO:0000256" key="1">
    <source>
        <dbReference type="ARBA" id="ARBA00022617"/>
    </source>
</evidence>
<feature type="signal peptide" evidence="4">
    <location>
        <begin position="1"/>
        <end position="17"/>
    </location>
</feature>
<protein>
    <submittedName>
        <fullName evidence="6">Cytochrome c</fullName>
    </submittedName>
</protein>
<name>A0A1W6BX06_9BACT</name>
<evidence type="ECO:0000256" key="2">
    <source>
        <dbReference type="ARBA" id="ARBA00022723"/>
    </source>
</evidence>
<dbReference type="GO" id="GO:0009055">
    <property type="term" value="F:electron transfer activity"/>
    <property type="evidence" value="ECO:0007669"/>
    <property type="project" value="InterPro"/>
</dbReference>
<dbReference type="STRING" id="1121267.CCUN_0992"/>
<sequence length="114" mass="13216">MKFIFVFFLSIASLLSADFITPKEYAKMLYENPRGISCKNCHGIDGAEQILGHYIQNGTQRSFIVPNIQNLSFKEFKHSLTQFKDSKSIMPNYSLTDDEIVALYNYIHQQKEKK</sequence>
<reference evidence="6 7" key="1">
    <citation type="submission" date="2017-04" db="EMBL/GenBank/DDBJ databases">
        <title>Complete genome sequence of the Campylobacter cuniculorum type strain LMG24588.</title>
        <authorList>
            <person name="Miller W.G."/>
            <person name="Yee E."/>
            <person name="Revez J."/>
            <person name="Bono J.L."/>
            <person name="Rossi M."/>
        </authorList>
    </citation>
    <scope>NUCLEOTIDE SEQUENCE [LARGE SCALE GENOMIC DNA]</scope>
    <source>
        <strain evidence="6 7">LMG 24588</strain>
    </source>
</reference>
<dbReference type="SUPFAM" id="SSF46626">
    <property type="entry name" value="Cytochrome c"/>
    <property type="match status" value="1"/>
</dbReference>
<dbReference type="Gene3D" id="1.10.760.10">
    <property type="entry name" value="Cytochrome c-like domain"/>
    <property type="match status" value="1"/>
</dbReference>
<keyword evidence="4" id="KW-0732">Signal</keyword>
<dbReference type="KEGG" id="ccun:CCUN_0992"/>
<dbReference type="Pfam" id="PF00034">
    <property type="entry name" value="Cytochrom_C"/>
    <property type="match status" value="1"/>
</dbReference>
<evidence type="ECO:0000313" key="7">
    <source>
        <dbReference type="Proteomes" id="UP000192902"/>
    </source>
</evidence>
<keyword evidence="3" id="KW-0408">Iron</keyword>
<keyword evidence="2" id="KW-0479">Metal-binding</keyword>
<dbReference type="GO" id="GO:0046872">
    <property type="term" value="F:metal ion binding"/>
    <property type="evidence" value="ECO:0007669"/>
    <property type="project" value="UniProtKB-KW"/>
</dbReference>
<evidence type="ECO:0000313" key="6">
    <source>
        <dbReference type="EMBL" id="ARJ56597.1"/>
    </source>
</evidence>
<organism evidence="6 7">
    <name type="scientific">Campylobacter cuniculorum DSM 23162 = LMG 24588</name>
    <dbReference type="NCBI Taxonomy" id="1121267"/>
    <lineage>
        <taxon>Bacteria</taxon>
        <taxon>Pseudomonadati</taxon>
        <taxon>Campylobacterota</taxon>
        <taxon>Epsilonproteobacteria</taxon>
        <taxon>Campylobacterales</taxon>
        <taxon>Campylobacteraceae</taxon>
        <taxon>Campylobacter</taxon>
    </lineage>
</organism>
<dbReference type="GO" id="GO:0020037">
    <property type="term" value="F:heme binding"/>
    <property type="evidence" value="ECO:0007669"/>
    <property type="project" value="InterPro"/>
</dbReference>
<evidence type="ECO:0000256" key="4">
    <source>
        <dbReference type="SAM" id="SignalP"/>
    </source>
</evidence>